<accession>A0A6A6CJ25</accession>
<dbReference type="RefSeq" id="XP_033668126.1">
    <property type="nucleotide sequence ID" value="XM_033812708.1"/>
</dbReference>
<evidence type="ECO:0000313" key="4">
    <source>
        <dbReference type="Proteomes" id="UP000799537"/>
    </source>
</evidence>
<feature type="signal peptide" evidence="2">
    <location>
        <begin position="1"/>
        <end position="21"/>
    </location>
</feature>
<protein>
    <recommendedName>
        <fullName evidence="5">Secreted protein</fullName>
    </recommendedName>
</protein>
<feature type="compositionally biased region" description="Polar residues" evidence="1">
    <location>
        <begin position="68"/>
        <end position="91"/>
    </location>
</feature>
<dbReference type="Proteomes" id="UP000799537">
    <property type="component" value="Unassembled WGS sequence"/>
</dbReference>
<evidence type="ECO:0008006" key="5">
    <source>
        <dbReference type="Google" id="ProtNLM"/>
    </source>
</evidence>
<name>A0A6A6CJ25_ZASCE</name>
<keyword evidence="4" id="KW-1185">Reference proteome</keyword>
<dbReference type="AlphaFoldDB" id="A0A6A6CJ25"/>
<gene>
    <name evidence="3" type="ORF">M409DRAFT_54423</name>
</gene>
<dbReference type="EMBL" id="ML993594">
    <property type="protein sequence ID" value="KAF2167237.1"/>
    <property type="molecule type" value="Genomic_DNA"/>
</dbReference>
<dbReference type="GeneID" id="54565980"/>
<keyword evidence="2" id="KW-0732">Signal</keyword>
<sequence>MRTSEFCVVLVFTAIGTRTACSRSDQTQASMRSVRMARYSLDARRARHVKHLAISNMWMQPLTWSSGQGVHNRTGAASRTGHDSSSLTMHMQSDLDGEHGLTELTVSAKKRRASRGSSVASSRRYFARKDVQAQGGIPHQ</sequence>
<evidence type="ECO:0000313" key="3">
    <source>
        <dbReference type="EMBL" id="KAF2167237.1"/>
    </source>
</evidence>
<reference evidence="3" key="1">
    <citation type="journal article" date="2020" name="Stud. Mycol.">
        <title>101 Dothideomycetes genomes: a test case for predicting lifestyles and emergence of pathogens.</title>
        <authorList>
            <person name="Haridas S."/>
            <person name="Albert R."/>
            <person name="Binder M."/>
            <person name="Bloem J."/>
            <person name="Labutti K."/>
            <person name="Salamov A."/>
            <person name="Andreopoulos B."/>
            <person name="Baker S."/>
            <person name="Barry K."/>
            <person name="Bills G."/>
            <person name="Bluhm B."/>
            <person name="Cannon C."/>
            <person name="Castanera R."/>
            <person name="Culley D."/>
            <person name="Daum C."/>
            <person name="Ezra D."/>
            <person name="Gonzalez J."/>
            <person name="Henrissat B."/>
            <person name="Kuo A."/>
            <person name="Liang C."/>
            <person name="Lipzen A."/>
            <person name="Lutzoni F."/>
            <person name="Magnuson J."/>
            <person name="Mondo S."/>
            <person name="Nolan M."/>
            <person name="Ohm R."/>
            <person name="Pangilinan J."/>
            <person name="Park H.-J."/>
            <person name="Ramirez L."/>
            <person name="Alfaro M."/>
            <person name="Sun H."/>
            <person name="Tritt A."/>
            <person name="Yoshinaga Y."/>
            <person name="Zwiers L.-H."/>
            <person name="Turgeon B."/>
            <person name="Goodwin S."/>
            <person name="Spatafora J."/>
            <person name="Crous P."/>
            <person name="Grigoriev I."/>
        </authorList>
    </citation>
    <scope>NUCLEOTIDE SEQUENCE</scope>
    <source>
        <strain evidence="3">ATCC 36951</strain>
    </source>
</reference>
<evidence type="ECO:0000256" key="1">
    <source>
        <dbReference type="SAM" id="MobiDB-lite"/>
    </source>
</evidence>
<feature type="chain" id="PRO_5025498996" description="Secreted protein" evidence="2">
    <location>
        <begin position="22"/>
        <end position="140"/>
    </location>
</feature>
<evidence type="ECO:0000256" key="2">
    <source>
        <dbReference type="SAM" id="SignalP"/>
    </source>
</evidence>
<feature type="compositionally biased region" description="Low complexity" evidence="1">
    <location>
        <begin position="115"/>
        <end position="124"/>
    </location>
</feature>
<proteinExistence type="predicted"/>
<organism evidence="3 4">
    <name type="scientific">Zasmidium cellare ATCC 36951</name>
    <dbReference type="NCBI Taxonomy" id="1080233"/>
    <lineage>
        <taxon>Eukaryota</taxon>
        <taxon>Fungi</taxon>
        <taxon>Dikarya</taxon>
        <taxon>Ascomycota</taxon>
        <taxon>Pezizomycotina</taxon>
        <taxon>Dothideomycetes</taxon>
        <taxon>Dothideomycetidae</taxon>
        <taxon>Mycosphaerellales</taxon>
        <taxon>Mycosphaerellaceae</taxon>
        <taxon>Zasmidium</taxon>
    </lineage>
</organism>
<feature type="region of interest" description="Disordered" evidence="1">
    <location>
        <begin position="68"/>
        <end position="140"/>
    </location>
</feature>